<protein>
    <submittedName>
        <fullName evidence="1">Uncharacterized protein</fullName>
    </submittedName>
</protein>
<evidence type="ECO:0000313" key="1">
    <source>
        <dbReference type="EMBL" id="JAH52867.1"/>
    </source>
</evidence>
<accession>A0A0E9THF4</accession>
<reference evidence="1" key="2">
    <citation type="journal article" date="2015" name="Fish Shellfish Immunol.">
        <title>Early steps in the European eel (Anguilla anguilla)-Vibrio vulnificus interaction in the gills: Role of the RtxA13 toxin.</title>
        <authorList>
            <person name="Callol A."/>
            <person name="Pajuelo D."/>
            <person name="Ebbesson L."/>
            <person name="Teles M."/>
            <person name="MacKenzie S."/>
            <person name="Amaro C."/>
        </authorList>
    </citation>
    <scope>NUCLEOTIDE SEQUENCE</scope>
</reference>
<name>A0A0E9THF4_ANGAN</name>
<sequence>MRTPVVPDV</sequence>
<dbReference type="EMBL" id="GBXM01055710">
    <property type="protein sequence ID" value="JAH52867.1"/>
    <property type="molecule type" value="Transcribed_RNA"/>
</dbReference>
<organism evidence="1">
    <name type="scientific">Anguilla anguilla</name>
    <name type="common">European freshwater eel</name>
    <name type="synonym">Muraena anguilla</name>
    <dbReference type="NCBI Taxonomy" id="7936"/>
    <lineage>
        <taxon>Eukaryota</taxon>
        <taxon>Metazoa</taxon>
        <taxon>Chordata</taxon>
        <taxon>Craniata</taxon>
        <taxon>Vertebrata</taxon>
        <taxon>Euteleostomi</taxon>
        <taxon>Actinopterygii</taxon>
        <taxon>Neopterygii</taxon>
        <taxon>Teleostei</taxon>
        <taxon>Anguilliformes</taxon>
        <taxon>Anguillidae</taxon>
        <taxon>Anguilla</taxon>
    </lineage>
</organism>
<proteinExistence type="predicted"/>
<reference evidence="1" key="1">
    <citation type="submission" date="2014-11" db="EMBL/GenBank/DDBJ databases">
        <authorList>
            <person name="Amaro Gonzalez C."/>
        </authorList>
    </citation>
    <scope>NUCLEOTIDE SEQUENCE</scope>
</reference>